<reference evidence="2" key="1">
    <citation type="journal article" date="2016" name="Nature">
        <title>Genome evolution in the allotetraploid frog Xenopus laevis.</title>
        <authorList>
            <person name="Session A.M."/>
            <person name="Uno Y."/>
            <person name="Kwon T."/>
            <person name="Chapman J.A."/>
            <person name="Toyoda A."/>
            <person name="Takahashi S."/>
            <person name="Fukui A."/>
            <person name="Hikosaka A."/>
            <person name="Suzuki A."/>
            <person name="Kondo M."/>
            <person name="van Heeringen S.J."/>
            <person name="Quigley I."/>
            <person name="Heinz S."/>
            <person name="Ogino H."/>
            <person name="Ochi H."/>
            <person name="Hellsten U."/>
            <person name="Lyons J.B."/>
            <person name="Simakov O."/>
            <person name="Putnam N."/>
            <person name="Stites J."/>
            <person name="Kuroki Y."/>
            <person name="Tanaka T."/>
            <person name="Michiue T."/>
            <person name="Watanabe M."/>
            <person name="Bogdanovic O."/>
            <person name="Lister R."/>
            <person name="Georgiou G."/>
            <person name="Paranjpe S.S."/>
            <person name="van Kruijsbergen I."/>
            <person name="Shu S."/>
            <person name="Carlson J."/>
            <person name="Kinoshita T."/>
            <person name="Ohta Y."/>
            <person name="Mawaribuchi S."/>
            <person name="Jenkins J."/>
            <person name="Grimwood J."/>
            <person name="Schmutz J."/>
            <person name="Mitros T."/>
            <person name="Mozaffari S.V."/>
            <person name="Suzuki Y."/>
            <person name="Haramoto Y."/>
            <person name="Yamamoto T.S."/>
            <person name="Takagi C."/>
            <person name="Heald R."/>
            <person name="Miller K."/>
            <person name="Haudenschild C."/>
            <person name="Kitzman J."/>
            <person name="Nakayama T."/>
            <person name="Izutsu Y."/>
            <person name="Robert J."/>
            <person name="Fortriede J."/>
            <person name="Burns K."/>
            <person name="Lotay V."/>
            <person name="Karimi K."/>
            <person name="Yasuoka Y."/>
            <person name="Dichmann D.S."/>
            <person name="Flajnik M.F."/>
            <person name="Houston D.W."/>
            <person name="Shendure J."/>
            <person name="DuPasquier L."/>
            <person name="Vize P.D."/>
            <person name="Zorn A.M."/>
            <person name="Ito M."/>
            <person name="Marcotte E.M."/>
            <person name="Wallingford J.B."/>
            <person name="Ito Y."/>
            <person name="Asashima M."/>
            <person name="Ueno N."/>
            <person name="Matsuda Y."/>
            <person name="Veenstra G.J."/>
            <person name="Fujiyama A."/>
            <person name="Harland R.M."/>
            <person name="Taira M."/>
            <person name="Rokhsar D.S."/>
        </authorList>
    </citation>
    <scope>NUCLEOTIDE SEQUENCE [LARGE SCALE GENOMIC DNA]</scope>
    <source>
        <strain evidence="2">J</strain>
    </source>
</reference>
<organism evidence="1 2">
    <name type="scientific">Xenopus laevis</name>
    <name type="common">African clawed frog</name>
    <dbReference type="NCBI Taxonomy" id="8355"/>
    <lineage>
        <taxon>Eukaryota</taxon>
        <taxon>Metazoa</taxon>
        <taxon>Chordata</taxon>
        <taxon>Craniata</taxon>
        <taxon>Vertebrata</taxon>
        <taxon>Euteleostomi</taxon>
        <taxon>Amphibia</taxon>
        <taxon>Batrachia</taxon>
        <taxon>Anura</taxon>
        <taxon>Pipoidea</taxon>
        <taxon>Pipidae</taxon>
        <taxon>Xenopodinae</taxon>
        <taxon>Xenopus</taxon>
        <taxon>Xenopus</taxon>
    </lineage>
</organism>
<name>A0A974CPQ4_XENLA</name>
<dbReference type="AlphaFoldDB" id="A0A974CPQ4"/>
<dbReference type="EMBL" id="CM004476">
    <property type="protein sequence ID" value="OCT77077.1"/>
    <property type="molecule type" value="Genomic_DNA"/>
</dbReference>
<dbReference type="Proteomes" id="UP000694892">
    <property type="component" value="Chromosome 6L"/>
</dbReference>
<evidence type="ECO:0000313" key="2">
    <source>
        <dbReference type="Proteomes" id="UP000694892"/>
    </source>
</evidence>
<evidence type="ECO:0000313" key="1">
    <source>
        <dbReference type="EMBL" id="OCT77077.1"/>
    </source>
</evidence>
<protein>
    <submittedName>
        <fullName evidence="1">Uncharacterized protein</fullName>
    </submittedName>
</protein>
<feature type="non-terminal residue" evidence="1">
    <location>
        <position position="1"/>
    </location>
</feature>
<proteinExistence type="predicted"/>
<gene>
    <name evidence="1" type="ORF">XELAEV_18032272mg</name>
</gene>
<sequence length="73" mass="7208">HSAVCSAEWGKLRGNATGPCCKIGAASRTACCLPTRESLALAAAAGRMSRGLGTGCTGKASLAAGRLSPAVFE</sequence>
<accession>A0A974CPQ4</accession>